<accession>A0A9Q3D8G8</accession>
<dbReference type="Proteomes" id="UP000765509">
    <property type="component" value="Unassembled WGS sequence"/>
</dbReference>
<name>A0A9Q3D8G8_9BASI</name>
<comment type="caution">
    <text evidence="1">The sequence shown here is derived from an EMBL/GenBank/DDBJ whole genome shotgun (WGS) entry which is preliminary data.</text>
</comment>
<dbReference type="AlphaFoldDB" id="A0A9Q3D8G8"/>
<dbReference type="EMBL" id="AVOT02014190">
    <property type="protein sequence ID" value="MBW0497452.1"/>
    <property type="molecule type" value="Genomic_DNA"/>
</dbReference>
<gene>
    <name evidence="1" type="ORF">O181_037167</name>
</gene>
<keyword evidence="2" id="KW-1185">Reference proteome</keyword>
<reference evidence="1" key="1">
    <citation type="submission" date="2021-03" db="EMBL/GenBank/DDBJ databases">
        <title>Draft genome sequence of rust myrtle Austropuccinia psidii MF-1, a brazilian biotype.</title>
        <authorList>
            <person name="Quecine M.C."/>
            <person name="Pachon D.M.R."/>
            <person name="Bonatelli M.L."/>
            <person name="Correr F.H."/>
            <person name="Franceschini L.M."/>
            <person name="Leite T.F."/>
            <person name="Margarido G.R.A."/>
            <person name="Almeida C.A."/>
            <person name="Ferrarezi J.A."/>
            <person name="Labate C.A."/>
        </authorList>
    </citation>
    <scope>NUCLEOTIDE SEQUENCE</scope>
    <source>
        <strain evidence="1">MF-1</strain>
    </source>
</reference>
<evidence type="ECO:0000313" key="2">
    <source>
        <dbReference type="Proteomes" id="UP000765509"/>
    </source>
</evidence>
<protein>
    <submittedName>
        <fullName evidence="1">Uncharacterized protein</fullName>
    </submittedName>
</protein>
<proteinExistence type="predicted"/>
<organism evidence="1 2">
    <name type="scientific">Austropuccinia psidii MF-1</name>
    <dbReference type="NCBI Taxonomy" id="1389203"/>
    <lineage>
        <taxon>Eukaryota</taxon>
        <taxon>Fungi</taxon>
        <taxon>Dikarya</taxon>
        <taxon>Basidiomycota</taxon>
        <taxon>Pucciniomycotina</taxon>
        <taxon>Pucciniomycetes</taxon>
        <taxon>Pucciniales</taxon>
        <taxon>Sphaerophragmiaceae</taxon>
        <taxon>Austropuccinia</taxon>
    </lineage>
</organism>
<evidence type="ECO:0000313" key="1">
    <source>
        <dbReference type="EMBL" id="MBW0497452.1"/>
    </source>
</evidence>
<sequence length="125" mass="14901">MIKNLEDMIQWFCDYGLDLKDSYKFTHDWCTAIPALELEYKKSIHSSIGKEHVVLEKVWNQRIAYETLKKDLADITPKAKIPKIMLYKSRHHENICMQYFLKYANKRWDKSQKPPNLKKGDLVLV</sequence>